<gene>
    <name evidence="1" type="ORF">GCM10009855_18330</name>
</gene>
<dbReference type="InterPro" id="IPR013207">
    <property type="entry name" value="LGFP"/>
</dbReference>
<name>A0ABP5UEX7_9ACTN</name>
<dbReference type="EMBL" id="BAAARB010000008">
    <property type="protein sequence ID" value="GAA2378676.1"/>
    <property type="molecule type" value="Genomic_DNA"/>
</dbReference>
<evidence type="ECO:0000313" key="2">
    <source>
        <dbReference type="Proteomes" id="UP001501170"/>
    </source>
</evidence>
<organism evidence="1 2">
    <name type="scientific">Gordonia cholesterolivorans</name>
    <dbReference type="NCBI Taxonomy" id="559625"/>
    <lineage>
        <taxon>Bacteria</taxon>
        <taxon>Bacillati</taxon>
        <taxon>Actinomycetota</taxon>
        <taxon>Actinomycetes</taxon>
        <taxon>Mycobacteriales</taxon>
        <taxon>Gordoniaceae</taxon>
        <taxon>Gordonia</taxon>
    </lineage>
</organism>
<comment type="caution">
    <text evidence="1">The sequence shown here is derived from an EMBL/GenBank/DDBJ whole genome shotgun (WGS) entry which is preliminary data.</text>
</comment>
<accession>A0ABP5UEX7</accession>
<keyword evidence="2" id="KW-1185">Reference proteome</keyword>
<protein>
    <submittedName>
        <fullName evidence="1">Uncharacterized protein</fullName>
    </submittedName>
</protein>
<proteinExistence type="predicted"/>
<evidence type="ECO:0000313" key="1">
    <source>
        <dbReference type="EMBL" id="GAA2378676.1"/>
    </source>
</evidence>
<dbReference type="Pfam" id="PF08310">
    <property type="entry name" value="LGFP"/>
    <property type="match status" value="1"/>
</dbReference>
<reference evidence="2" key="1">
    <citation type="journal article" date="2019" name="Int. J. Syst. Evol. Microbiol.">
        <title>The Global Catalogue of Microorganisms (GCM) 10K type strain sequencing project: providing services to taxonomists for standard genome sequencing and annotation.</title>
        <authorList>
            <consortium name="The Broad Institute Genomics Platform"/>
            <consortium name="The Broad Institute Genome Sequencing Center for Infectious Disease"/>
            <person name="Wu L."/>
            <person name="Ma J."/>
        </authorList>
    </citation>
    <scope>NUCLEOTIDE SEQUENCE [LARGE SCALE GENOMIC DNA]</scope>
    <source>
        <strain evidence="2">JCM 16227</strain>
    </source>
</reference>
<dbReference type="Proteomes" id="UP001501170">
    <property type="component" value="Unassembled WGS sequence"/>
</dbReference>
<sequence length="136" mass="14162">MDSGASKPTTITTDTELTTVGGQQITIGDEAIAKSYGERGGPDGYLGKPLGPVVKLKSGGSFITFEHGSLYQNPATGAVYAVHGEIGDEWGRLNHENGRLGYPTSDETKIEGGLEQTYDNGTIKFVGGKVTVTPAG</sequence>